<dbReference type="SMART" id="SM00490">
    <property type="entry name" value="HELICc"/>
    <property type="match status" value="1"/>
</dbReference>
<evidence type="ECO:0000256" key="7">
    <source>
        <dbReference type="ARBA" id="ARBA00022840"/>
    </source>
</evidence>
<keyword evidence="12 13" id="KW-0742">SOS response</keyword>
<evidence type="ECO:0000259" key="16">
    <source>
        <dbReference type="PROSITE" id="PS50151"/>
    </source>
</evidence>
<dbReference type="SUPFAM" id="SSF52540">
    <property type="entry name" value="P-loop containing nucleoside triphosphate hydrolases"/>
    <property type="match status" value="2"/>
</dbReference>
<comment type="caution">
    <text evidence="19">The sequence shown here is derived from an EMBL/GenBank/DDBJ whole genome shotgun (WGS) entry which is preliminary data.</text>
</comment>
<evidence type="ECO:0000259" key="18">
    <source>
        <dbReference type="PROSITE" id="PS51194"/>
    </source>
</evidence>
<dbReference type="InterPro" id="IPR006935">
    <property type="entry name" value="Helicase/UvrB_N"/>
</dbReference>
<comment type="function">
    <text evidence="12">The UvrABC repair system catalyzes the recognition and processing of DNA lesions. A damage recognition complex composed of 2 UvrA and 2 UvrB subunits scans DNA for abnormalities. Upon binding of the UvrA(2)B(2) complex to a putative damaged site, the DNA wraps around one UvrB monomer. DNA wrap is dependent on ATP binding by UvrB and probably causes local melting of the DNA helix, facilitating insertion of UvrB beta-hairpin between the DNA strands. Then UvrB probes one DNA strand for the presence of a lesion. If a lesion is found the UvrA subunits dissociate and the UvrB-DNA preincision complex is formed. This complex is subsequently bound by UvrC and the second UvrB is released. If no lesion is found, the DNA wraps around the other UvrB subunit that will check the other stand for damage.</text>
</comment>
<accession>A0ABP4CE70</accession>
<dbReference type="Gene3D" id="3.40.50.300">
    <property type="entry name" value="P-loop containing nucleotide triphosphate hydrolases"/>
    <property type="match status" value="3"/>
</dbReference>
<evidence type="ECO:0000256" key="11">
    <source>
        <dbReference type="ARBA" id="ARBA00029504"/>
    </source>
</evidence>
<dbReference type="PROSITE" id="PS51192">
    <property type="entry name" value="HELICASE_ATP_BIND_1"/>
    <property type="match status" value="1"/>
</dbReference>
<dbReference type="InterPro" id="IPR036876">
    <property type="entry name" value="UVR_dom_sf"/>
</dbReference>
<comment type="domain">
    <text evidence="12">The beta-hairpin motif is involved in DNA binding.</text>
</comment>
<evidence type="ECO:0000256" key="4">
    <source>
        <dbReference type="ARBA" id="ARBA00022741"/>
    </source>
</evidence>
<dbReference type="SMART" id="SM00487">
    <property type="entry name" value="DEXDc"/>
    <property type="match status" value="1"/>
</dbReference>
<evidence type="ECO:0000256" key="2">
    <source>
        <dbReference type="ARBA" id="ARBA00008533"/>
    </source>
</evidence>
<dbReference type="NCBIfam" id="TIGR00631">
    <property type="entry name" value="uvrb"/>
    <property type="match status" value="1"/>
</dbReference>
<keyword evidence="20" id="KW-1185">Reference proteome</keyword>
<evidence type="ECO:0000256" key="6">
    <source>
        <dbReference type="ARBA" id="ARBA00022769"/>
    </source>
</evidence>
<evidence type="ECO:0000313" key="20">
    <source>
        <dbReference type="Proteomes" id="UP001500665"/>
    </source>
</evidence>
<dbReference type="EMBL" id="BAAAHH010000046">
    <property type="protein sequence ID" value="GAA0966825.1"/>
    <property type="molecule type" value="Genomic_DNA"/>
</dbReference>
<evidence type="ECO:0000256" key="10">
    <source>
        <dbReference type="ARBA" id="ARBA00026033"/>
    </source>
</evidence>
<reference evidence="20" key="1">
    <citation type="journal article" date="2019" name="Int. J. Syst. Evol. Microbiol.">
        <title>The Global Catalogue of Microorganisms (GCM) 10K type strain sequencing project: providing services to taxonomists for standard genome sequencing and annotation.</title>
        <authorList>
            <consortium name="The Broad Institute Genomics Platform"/>
            <consortium name="The Broad Institute Genome Sequencing Center for Infectious Disease"/>
            <person name="Wu L."/>
            <person name="Ma J."/>
        </authorList>
    </citation>
    <scope>NUCLEOTIDE SEQUENCE [LARGE SCALE GENOMIC DNA]</scope>
    <source>
        <strain evidence="20">JCM 10696</strain>
    </source>
</reference>
<feature type="binding site" evidence="12">
    <location>
        <begin position="48"/>
        <end position="55"/>
    </location>
    <ligand>
        <name>ATP</name>
        <dbReference type="ChEBI" id="CHEBI:30616"/>
    </ligand>
</feature>
<name>A0ABP4CE70_9ACTN</name>
<evidence type="ECO:0000256" key="8">
    <source>
        <dbReference type="ARBA" id="ARBA00022881"/>
    </source>
</evidence>
<dbReference type="InterPro" id="IPR001650">
    <property type="entry name" value="Helicase_C-like"/>
</dbReference>
<keyword evidence="3 12" id="KW-0963">Cytoplasm</keyword>
<protein>
    <recommendedName>
        <fullName evidence="11 12">UvrABC system protein B</fullName>
        <shortName evidence="12">Protein UvrB</shortName>
    </recommendedName>
    <alternativeName>
        <fullName evidence="12">Excinuclease ABC subunit B</fullName>
    </alternativeName>
</protein>
<dbReference type="Pfam" id="PF04851">
    <property type="entry name" value="ResIII"/>
    <property type="match status" value="1"/>
</dbReference>
<dbReference type="PANTHER" id="PTHR24029:SF0">
    <property type="entry name" value="UVRABC SYSTEM PROTEIN B"/>
    <property type="match status" value="1"/>
</dbReference>
<keyword evidence="14" id="KW-0175">Coiled coil</keyword>
<keyword evidence="4 12" id="KW-0547">Nucleotide-binding</keyword>
<dbReference type="InterPro" id="IPR004807">
    <property type="entry name" value="UvrB"/>
</dbReference>
<evidence type="ECO:0000256" key="3">
    <source>
        <dbReference type="ARBA" id="ARBA00022490"/>
    </source>
</evidence>
<evidence type="ECO:0000256" key="1">
    <source>
        <dbReference type="ARBA" id="ARBA00004496"/>
    </source>
</evidence>
<organism evidence="19 20">
    <name type="scientific">Actinocorallia libanotica</name>
    <dbReference type="NCBI Taxonomy" id="46162"/>
    <lineage>
        <taxon>Bacteria</taxon>
        <taxon>Bacillati</taxon>
        <taxon>Actinomycetota</taxon>
        <taxon>Actinomycetes</taxon>
        <taxon>Streptosporangiales</taxon>
        <taxon>Thermomonosporaceae</taxon>
        <taxon>Actinocorallia</taxon>
    </lineage>
</organism>
<evidence type="ECO:0000256" key="12">
    <source>
        <dbReference type="HAMAP-Rule" id="MF_00204"/>
    </source>
</evidence>
<evidence type="ECO:0000256" key="14">
    <source>
        <dbReference type="SAM" id="Coils"/>
    </source>
</evidence>
<comment type="similarity">
    <text evidence="2 12 13">Belongs to the UvrB family.</text>
</comment>
<comment type="subcellular location">
    <subcellularLocation>
        <location evidence="1 12 13">Cytoplasm</location>
    </subcellularLocation>
</comment>
<evidence type="ECO:0000256" key="15">
    <source>
        <dbReference type="SAM" id="MobiDB-lite"/>
    </source>
</evidence>
<dbReference type="Pfam" id="PF17757">
    <property type="entry name" value="UvrB_inter"/>
    <property type="match status" value="1"/>
</dbReference>
<dbReference type="InterPro" id="IPR001943">
    <property type="entry name" value="UVR_dom"/>
</dbReference>
<dbReference type="PROSITE" id="PS50151">
    <property type="entry name" value="UVR"/>
    <property type="match status" value="1"/>
</dbReference>
<dbReference type="PANTHER" id="PTHR24029">
    <property type="entry name" value="UVRABC SYSTEM PROTEIN B"/>
    <property type="match status" value="1"/>
</dbReference>
<dbReference type="SUPFAM" id="SSF46600">
    <property type="entry name" value="C-terminal UvrC-binding domain of UvrB"/>
    <property type="match status" value="1"/>
</dbReference>
<evidence type="ECO:0000259" key="17">
    <source>
        <dbReference type="PROSITE" id="PS51192"/>
    </source>
</evidence>
<gene>
    <name evidence="12 19" type="primary">uvrB</name>
    <name evidence="19" type="ORF">GCM10009550_69970</name>
</gene>
<evidence type="ECO:0000256" key="13">
    <source>
        <dbReference type="RuleBase" id="RU003587"/>
    </source>
</evidence>
<dbReference type="NCBIfam" id="NF003673">
    <property type="entry name" value="PRK05298.1"/>
    <property type="match status" value="1"/>
</dbReference>
<dbReference type="InterPro" id="IPR027417">
    <property type="entry name" value="P-loop_NTPase"/>
</dbReference>
<dbReference type="CDD" id="cd18790">
    <property type="entry name" value="SF2_C_UvrB"/>
    <property type="match status" value="1"/>
</dbReference>
<feature type="coiled-coil region" evidence="14">
    <location>
        <begin position="650"/>
        <end position="696"/>
    </location>
</feature>
<dbReference type="CDD" id="cd17916">
    <property type="entry name" value="DEXHc_UvrB"/>
    <property type="match status" value="1"/>
</dbReference>
<sequence>MRQELDLQRIEKPFEVVTEMTPAGDQPAAIAALSERIRRGEKDSVLLGATGTGKTATVAWLVEQVQRPTLVMLPNKTIAAQFANELREMLPNNAVEYFVSYYDYYQPEAYVPQTDTYIEKDSSINSEVERLRHSATSSLVTRRDVVVVASVSCIYGLGTPEEYVKQMIKLETGMEIDRDHLLRRLVDIQYARNDLAFTRGTFRVRGDTIEVIPQYQELAVRIEMFGDEIDKLATLHPLTGEVISEHEALHILPATHYGVGEELMNRAVAGIEAELAERLAELEGQGRLLEAQRLRMRTTYDLEMMRQIGTCSGIENYSRHMDGRAAGSAPHTLLDFFPDDFLLVLDESHQTVPQIGAMYEGDASRKRQLVDHGFRLPSALDNRPLKWEEFLERIGQTVYLSATPGPYELGRVQGDVVEQVIRPTGLVDPEIVVKPTDGQIDDLVHEIRLRTERSERVLVTTLTKKMAEDLTDYLLELGVRVRYLHSEVDTLRRIELLRELRQGEFDVLVGINLLREGLDLPEVSLVAILDADKEGFLRSETSLIQTIGRAARNVSGQVHMYADKITPSMERAIGETDRRRAKQQAYNAEHGIEPRALRKKIADILDSIVREDEDTEASLGGARPRGRAPVPALGGRVGGHTADLVTDRPRAELEELVLSLTEQMHQAAKDLQFELAARLRDEIKELKRELRDLKEAGIS</sequence>
<keyword evidence="8 12" id="KW-0267">Excision nuclease</keyword>
<keyword evidence="6 12" id="KW-0228">DNA excision</keyword>
<dbReference type="Gene3D" id="4.10.860.10">
    <property type="entry name" value="UVR domain"/>
    <property type="match status" value="1"/>
</dbReference>
<comment type="subunit">
    <text evidence="10 12 13">Forms a heterotetramer with UvrA during the search for lesions. Interacts with UvrC in an incision complex.</text>
</comment>
<dbReference type="HAMAP" id="MF_00204">
    <property type="entry name" value="UvrB"/>
    <property type="match status" value="1"/>
</dbReference>
<keyword evidence="5 12" id="KW-0227">DNA damage</keyword>
<keyword evidence="9 12" id="KW-0234">DNA repair</keyword>
<dbReference type="Proteomes" id="UP001500665">
    <property type="component" value="Unassembled WGS sequence"/>
</dbReference>
<feature type="domain" description="Helicase ATP-binding" evidence="17">
    <location>
        <begin position="35"/>
        <end position="192"/>
    </location>
</feature>
<feature type="domain" description="Helicase C-terminal" evidence="18">
    <location>
        <begin position="439"/>
        <end position="605"/>
    </location>
</feature>
<evidence type="ECO:0000256" key="9">
    <source>
        <dbReference type="ARBA" id="ARBA00023204"/>
    </source>
</evidence>
<dbReference type="Pfam" id="PF00271">
    <property type="entry name" value="Helicase_C"/>
    <property type="match status" value="1"/>
</dbReference>
<dbReference type="InterPro" id="IPR041471">
    <property type="entry name" value="UvrB_inter"/>
</dbReference>
<evidence type="ECO:0000256" key="5">
    <source>
        <dbReference type="ARBA" id="ARBA00022763"/>
    </source>
</evidence>
<feature type="domain" description="UVR" evidence="16">
    <location>
        <begin position="654"/>
        <end position="689"/>
    </location>
</feature>
<keyword evidence="7 12" id="KW-0067">ATP-binding</keyword>
<proteinExistence type="inferred from homology"/>
<feature type="region of interest" description="Disordered" evidence="15">
    <location>
        <begin position="615"/>
        <end position="642"/>
    </location>
</feature>
<dbReference type="InterPro" id="IPR014001">
    <property type="entry name" value="Helicase_ATP-bd"/>
</dbReference>
<dbReference type="Pfam" id="PF12344">
    <property type="entry name" value="UvrB"/>
    <property type="match status" value="1"/>
</dbReference>
<feature type="short sequence motif" description="Beta-hairpin" evidence="12">
    <location>
        <begin position="101"/>
        <end position="124"/>
    </location>
</feature>
<dbReference type="InterPro" id="IPR024759">
    <property type="entry name" value="UvrB_YAD/RRR_dom"/>
</dbReference>
<dbReference type="PROSITE" id="PS51194">
    <property type="entry name" value="HELICASE_CTER"/>
    <property type="match status" value="1"/>
</dbReference>
<evidence type="ECO:0000313" key="19">
    <source>
        <dbReference type="EMBL" id="GAA0966825.1"/>
    </source>
</evidence>
<dbReference type="Pfam" id="PF02151">
    <property type="entry name" value="UVR"/>
    <property type="match status" value="1"/>
</dbReference>